<gene>
    <name evidence="2" type="ORF">Fot_35059</name>
</gene>
<feature type="compositionally biased region" description="Polar residues" evidence="1">
    <location>
        <begin position="108"/>
        <end position="117"/>
    </location>
</feature>
<evidence type="ECO:0000313" key="3">
    <source>
        <dbReference type="Proteomes" id="UP001604277"/>
    </source>
</evidence>
<sequence length="124" mass="14076">MEESSTTNIHDTIQMAVDKQQIFCVKVAQGLPNKTEYMFKIIFVLDKCLAITKIEHSEVDKGKCLLYTDQTTESAIIEEFSSPPTKRASFQLPDEDSFTKKKIEKNTNDSNLQSAQINVKPKTE</sequence>
<evidence type="ECO:0000313" key="2">
    <source>
        <dbReference type="EMBL" id="KAL2501211.1"/>
    </source>
</evidence>
<proteinExistence type="predicted"/>
<dbReference type="Proteomes" id="UP001604277">
    <property type="component" value="Unassembled WGS sequence"/>
</dbReference>
<keyword evidence="3" id="KW-1185">Reference proteome</keyword>
<dbReference type="AlphaFoldDB" id="A0ABD1SL45"/>
<name>A0ABD1SL45_9LAMI</name>
<comment type="caution">
    <text evidence="2">The sequence shown here is derived from an EMBL/GenBank/DDBJ whole genome shotgun (WGS) entry which is preliminary data.</text>
</comment>
<reference evidence="3" key="1">
    <citation type="submission" date="2024-07" db="EMBL/GenBank/DDBJ databases">
        <title>Two chromosome-level genome assemblies of Korean endemic species Abeliophyllum distichum and Forsythia ovata (Oleaceae).</title>
        <authorList>
            <person name="Jang H."/>
        </authorList>
    </citation>
    <scope>NUCLEOTIDE SEQUENCE [LARGE SCALE GENOMIC DNA]</scope>
</reference>
<evidence type="ECO:0000256" key="1">
    <source>
        <dbReference type="SAM" id="MobiDB-lite"/>
    </source>
</evidence>
<feature type="region of interest" description="Disordered" evidence="1">
    <location>
        <begin position="102"/>
        <end position="124"/>
    </location>
</feature>
<protein>
    <submittedName>
        <fullName evidence="2">Uncharacterized protein</fullName>
    </submittedName>
</protein>
<organism evidence="2 3">
    <name type="scientific">Forsythia ovata</name>
    <dbReference type="NCBI Taxonomy" id="205694"/>
    <lineage>
        <taxon>Eukaryota</taxon>
        <taxon>Viridiplantae</taxon>
        <taxon>Streptophyta</taxon>
        <taxon>Embryophyta</taxon>
        <taxon>Tracheophyta</taxon>
        <taxon>Spermatophyta</taxon>
        <taxon>Magnoliopsida</taxon>
        <taxon>eudicotyledons</taxon>
        <taxon>Gunneridae</taxon>
        <taxon>Pentapetalae</taxon>
        <taxon>asterids</taxon>
        <taxon>lamiids</taxon>
        <taxon>Lamiales</taxon>
        <taxon>Oleaceae</taxon>
        <taxon>Forsythieae</taxon>
        <taxon>Forsythia</taxon>
    </lineage>
</organism>
<accession>A0ABD1SL45</accession>
<dbReference type="EMBL" id="JBFOLJ010000010">
    <property type="protein sequence ID" value="KAL2501211.1"/>
    <property type="molecule type" value="Genomic_DNA"/>
</dbReference>